<evidence type="ECO:0000313" key="3">
    <source>
        <dbReference type="Proteomes" id="UP000291121"/>
    </source>
</evidence>
<accession>A0A4P6GKN5</accession>
<proteinExistence type="predicted"/>
<dbReference type="Proteomes" id="UP000291121">
    <property type="component" value="Chromosome"/>
</dbReference>
<dbReference type="InterPro" id="IPR029479">
    <property type="entry name" value="Nitroreductase"/>
</dbReference>
<dbReference type="InterPro" id="IPR052544">
    <property type="entry name" value="Bacteriocin_Proc_Enz"/>
</dbReference>
<dbReference type="Pfam" id="PF00881">
    <property type="entry name" value="Nitroreductase"/>
    <property type="match status" value="1"/>
</dbReference>
<keyword evidence="3" id="KW-1185">Reference proteome</keyword>
<organism evidence="2 3">
    <name type="scientific">Pseudomonas arsenicoxydans</name>
    <dbReference type="NCBI Taxonomy" id="702115"/>
    <lineage>
        <taxon>Bacteria</taxon>
        <taxon>Pseudomonadati</taxon>
        <taxon>Pseudomonadota</taxon>
        <taxon>Gammaproteobacteria</taxon>
        <taxon>Pseudomonadales</taxon>
        <taxon>Pseudomonadaceae</taxon>
        <taxon>Pseudomonas</taxon>
    </lineage>
</organism>
<gene>
    <name evidence="2" type="ORF">CUN61_20010</name>
</gene>
<reference evidence="2 3" key="1">
    <citation type="submission" date="2017-11" db="EMBL/GenBank/DDBJ databases">
        <title>Genome sequence of Pseudomonas arsenicoxydans ACM1.</title>
        <authorList>
            <person name="Nascimento F.X."/>
        </authorList>
    </citation>
    <scope>NUCLEOTIDE SEQUENCE [LARGE SCALE GENOMIC DNA]</scope>
    <source>
        <strain evidence="2 3">ACM1</strain>
    </source>
</reference>
<dbReference type="PANTHER" id="PTHR43745:SF2">
    <property type="entry name" value="NITROREDUCTASE MJ1384-RELATED"/>
    <property type="match status" value="1"/>
</dbReference>
<feature type="domain" description="Nitroreductase" evidence="1">
    <location>
        <begin position="14"/>
        <end position="195"/>
    </location>
</feature>
<dbReference type="PANTHER" id="PTHR43745">
    <property type="entry name" value="NITROREDUCTASE MJ1384-RELATED"/>
    <property type="match status" value="1"/>
</dbReference>
<sequence length="199" mass="20956">MDTQNSALLKDLLSTRRSVRSFSEEPLSLAVLETFLYAGQGCTSGDGRRTAPSAHALHPLVLRVVVRQVEGLAPGVYTYDCQAGKLSRVAGPIANGSLNSAALGDEKWLEDAPAVIAIVAKRGLAIDHFSAQQADGLRGARYVDFEAGASAQNIYLAVTAAGLGGVVVMGFDDIKMKQALGLERALFPIALFCVGNPLK</sequence>
<dbReference type="SUPFAM" id="SSF55469">
    <property type="entry name" value="FMN-dependent nitroreductase-like"/>
    <property type="match status" value="1"/>
</dbReference>
<evidence type="ECO:0000313" key="2">
    <source>
        <dbReference type="EMBL" id="QAY86121.1"/>
    </source>
</evidence>
<dbReference type="Gene3D" id="3.40.109.10">
    <property type="entry name" value="NADH Oxidase"/>
    <property type="match status" value="1"/>
</dbReference>
<dbReference type="EMBL" id="CP024767">
    <property type="protein sequence ID" value="QAY86121.1"/>
    <property type="molecule type" value="Genomic_DNA"/>
</dbReference>
<evidence type="ECO:0000259" key="1">
    <source>
        <dbReference type="Pfam" id="PF00881"/>
    </source>
</evidence>
<dbReference type="RefSeq" id="WP_208668211.1">
    <property type="nucleotide sequence ID" value="NZ_CP024767.1"/>
</dbReference>
<dbReference type="GO" id="GO:0016491">
    <property type="term" value="F:oxidoreductase activity"/>
    <property type="evidence" value="ECO:0007669"/>
    <property type="project" value="InterPro"/>
</dbReference>
<protein>
    <submittedName>
        <fullName evidence="2">Nitroreductase</fullName>
    </submittedName>
</protein>
<dbReference type="CDD" id="cd02142">
    <property type="entry name" value="McbC_SagB-like_oxidoreductase"/>
    <property type="match status" value="1"/>
</dbReference>
<dbReference type="AlphaFoldDB" id="A0A4P6GKN5"/>
<name>A0A4P6GKN5_9PSED</name>
<dbReference type="InterPro" id="IPR000415">
    <property type="entry name" value="Nitroreductase-like"/>
</dbReference>